<dbReference type="PROSITE" id="PS50817">
    <property type="entry name" value="INTEIN_N_TER"/>
    <property type="match status" value="1"/>
</dbReference>
<feature type="region of interest" description="Disordered" evidence="1">
    <location>
        <begin position="206"/>
        <end position="247"/>
    </location>
</feature>
<dbReference type="Gene3D" id="2.170.16.10">
    <property type="entry name" value="Hedgehog/Intein (Hint) domain"/>
    <property type="match status" value="1"/>
</dbReference>
<feature type="domain" description="Hint" evidence="3">
    <location>
        <begin position="66"/>
        <end position="165"/>
    </location>
</feature>
<feature type="compositionally biased region" description="Low complexity" evidence="1">
    <location>
        <begin position="233"/>
        <end position="247"/>
    </location>
</feature>
<organism evidence="4 5">
    <name type="scientific">Pendulispora albinea</name>
    <dbReference type="NCBI Taxonomy" id="2741071"/>
    <lineage>
        <taxon>Bacteria</taxon>
        <taxon>Pseudomonadati</taxon>
        <taxon>Myxococcota</taxon>
        <taxon>Myxococcia</taxon>
        <taxon>Myxococcales</taxon>
        <taxon>Sorangiineae</taxon>
        <taxon>Pendulisporaceae</taxon>
        <taxon>Pendulispora</taxon>
    </lineage>
</organism>
<dbReference type="SUPFAM" id="SSF51294">
    <property type="entry name" value="Hedgehog/intein (Hint) domain"/>
    <property type="match status" value="1"/>
</dbReference>
<dbReference type="Proteomes" id="UP001370348">
    <property type="component" value="Chromosome"/>
</dbReference>
<keyword evidence="5" id="KW-1185">Reference proteome</keyword>
<dbReference type="SMART" id="SM00306">
    <property type="entry name" value="HintN"/>
    <property type="match status" value="1"/>
</dbReference>
<keyword evidence="2" id="KW-0472">Membrane</keyword>
<dbReference type="EMBL" id="CP089984">
    <property type="protein sequence ID" value="WXB19420.1"/>
    <property type="molecule type" value="Genomic_DNA"/>
</dbReference>
<dbReference type="CDD" id="cd00081">
    <property type="entry name" value="Hint"/>
    <property type="match status" value="1"/>
</dbReference>
<evidence type="ECO:0000256" key="1">
    <source>
        <dbReference type="SAM" id="MobiDB-lite"/>
    </source>
</evidence>
<proteinExistence type="predicted"/>
<feature type="transmembrane region" description="Helical" evidence="2">
    <location>
        <begin position="12"/>
        <end position="33"/>
    </location>
</feature>
<name>A0ABZ2MAC1_9BACT</name>
<gene>
    <name evidence="4" type="ORF">LZC94_19585</name>
</gene>
<dbReference type="Pfam" id="PF07591">
    <property type="entry name" value="PT-HINT"/>
    <property type="match status" value="1"/>
</dbReference>
<dbReference type="InterPro" id="IPR036844">
    <property type="entry name" value="Hint_dom_sf"/>
</dbReference>
<keyword evidence="2" id="KW-0812">Transmembrane</keyword>
<evidence type="ECO:0000259" key="3">
    <source>
        <dbReference type="SMART" id="SM00306"/>
    </source>
</evidence>
<evidence type="ECO:0000256" key="2">
    <source>
        <dbReference type="SAM" id="Phobius"/>
    </source>
</evidence>
<accession>A0ABZ2MAC1</accession>
<dbReference type="InterPro" id="IPR003587">
    <property type="entry name" value="Hint_dom_N"/>
</dbReference>
<evidence type="ECO:0000313" key="5">
    <source>
        <dbReference type="Proteomes" id="UP001370348"/>
    </source>
</evidence>
<protein>
    <submittedName>
        <fullName evidence="4">HINT domain-containing protein</fullName>
    </submittedName>
</protein>
<dbReference type="RefSeq" id="WP_394829037.1">
    <property type="nucleotide sequence ID" value="NZ_CP089984.1"/>
</dbReference>
<sequence length="456" mass="48139">MRLIVDRRGVSAVEYVLLLAGILLLVVAGYRALGGNTSFTGKTTTAVLLGGAGRACDGPGCTVPGGNCFVAGTSVATPSGDRPIESLRAGDFVLARGERDGTVTARPVTRTFVRGAPSLVDVHLETIAGDGETIRSTPEHPYWTFDRGWVRAGELAANEPLLDRAGHELRVTNVVPIAQEATVYNLEVGVDHTYFVGHTGAWVHNRPCGSDDEDEGAAPPKPPAKTYAEMVASSTSSTTSTSTSSTSAAFPIAPAPWTGPVLPIGPVASSNAPPIPVPKPAAKTWANIVATSTSTSTSNTSGGSSLPRPTGPAPVVVGSPQWHQQRRAAAYAARRDLENDLRQRYDAIVAQEMGLGRTREEAKAIAGKSIPATITAGYNVRTGMVFAAACSERKCAEDNVANALGGNRKKGTQHDIQFTEAVRPRTRKEVPVCTRCQQTYAKDQFPPNTQFDGERR</sequence>
<keyword evidence="2" id="KW-1133">Transmembrane helix</keyword>
<dbReference type="InterPro" id="IPR006141">
    <property type="entry name" value="Intein_N"/>
</dbReference>
<feature type="compositionally biased region" description="Low complexity" evidence="1">
    <location>
        <begin position="292"/>
        <end position="305"/>
    </location>
</feature>
<evidence type="ECO:0000313" key="4">
    <source>
        <dbReference type="EMBL" id="WXB19420.1"/>
    </source>
</evidence>
<feature type="region of interest" description="Disordered" evidence="1">
    <location>
        <begin position="292"/>
        <end position="322"/>
    </location>
</feature>
<reference evidence="4 5" key="1">
    <citation type="submission" date="2021-12" db="EMBL/GenBank/DDBJ databases">
        <title>Discovery of the Pendulisporaceae a myxobacterial family with distinct sporulation behavior and unique specialized metabolism.</title>
        <authorList>
            <person name="Garcia R."/>
            <person name="Popoff A."/>
            <person name="Bader C.D."/>
            <person name="Loehr J."/>
            <person name="Walesch S."/>
            <person name="Walt C."/>
            <person name="Boldt J."/>
            <person name="Bunk B."/>
            <person name="Haeckl F.J.F.P.J."/>
            <person name="Gunesch A.P."/>
            <person name="Birkelbach J."/>
            <person name="Nuebel U."/>
            <person name="Pietschmann T."/>
            <person name="Bach T."/>
            <person name="Mueller R."/>
        </authorList>
    </citation>
    <scope>NUCLEOTIDE SEQUENCE [LARGE SCALE GENOMIC DNA]</scope>
    <source>
        <strain evidence="4 5">MSr11954</strain>
    </source>
</reference>